<proteinExistence type="predicted"/>
<dbReference type="OrthoDB" id="6152639at2759"/>
<dbReference type="EMBL" id="CAJPWZ010001405">
    <property type="protein sequence ID" value="CAG2214297.1"/>
    <property type="molecule type" value="Genomic_DNA"/>
</dbReference>
<keyword evidence="3" id="KW-1185">Reference proteome</keyword>
<dbReference type="AlphaFoldDB" id="A0A8S3S0X0"/>
<comment type="caution">
    <text evidence="2">The sequence shown here is derived from an EMBL/GenBank/DDBJ whole genome shotgun (WGS) entry which is preliminary data.</text>
</comment>
<dbReference type="InterPro" id="IPR049012">
    <property type="entry name" value="Mutator_transp_dom"/>
</dbReference>
<gene>
    <name evidence="2" type="ORF">MEDL_28126</name>
</gene>
<evidence type="ECO:0000313" key="3">
    <source>
        <dbReference type="Proteomes" id="UP000683360"/>
    </source>
</evidence>
<sequence>MAEKRRMHSKRGKFTWKKRKVEDDILVKSSAFETQTDSDFILWNEGRRIVELEYLAEQLSCCKNVKVNTQPVRLSCRSTIRFQERIEDKMSAVKGTKKERARNRIDDREKADTCKQGIDEEIRINRTSTEEIHENLTSYMQPSTSTCTVVNSPENDGDIERLLSVSFDGAWQKRGSGKCYNSKTGHATMIGENTGKCVDFGVKSTDCRKCLFTDKQSDHDCRKNYAGSARSMESAIAVDLVSNLMEMGYRVKSITMDEDSTTIWAISKKMMPFL</sequence>
<dbReference type="Pfam" id="PF20700">
    <property type="entry name" value="Mutator"/>
    <property type="match status" value="1"/>
</dbReference>
<evidence type="ECO:0000259" key="1">
    <source>
        <dbReference type="Pfam" id="PF20700"/>
    </source>
</evidence>
<feature type="domain" description="Mutator-like transposase" evidence="1">
    <location>
        <begin position="126"/>
        <end position="270"/>
    </location>
</feature>
<reference evidence="2" key="1">
    <citation type="submission" date="2021-03" db="EMBL/GenBank/DDBJ databases">
        <authorList>
            <person name="Bekaert M."/>
        </authorList>
    </citation>
    <scope>NUCLEOTIDE SEQUENCE</scope>
</reference>
<name>A0A8S3S0X0_MYTED</name>
<protein>
    <recommendedName>
        <fullName evidence="1">Mutator-like transposase domain-containing protein</fullName>
    </recommendedName>
</protein>
<evidence type="ECO:0000313" key="2">
    <source>
        <dbReference type="EMBL" id="CAG2214297.1"/>
    </source>
</evidence>
<dbReference type="Proteomes" id="UP000683360">
    <property type="component" value="Unassembled WGS sequence"/>
</dbReference>
<accession>A0A8S3S0X0</accession>
<organism evidence="2 3">
    <name type="scientific">Mytilus edulis</name>
    <name type="common">Blue mussel</name>
    <dbReference type="NCBI Taxonomy" id="6550"/>
    <lineage>
        <taxon>Eukaryota</taxon>
        <taxon>Metazoa</taxon>
        <taxon>Spiralia</taxon>
        <taxon>Lophotrochozoa</taxon>
        <taxon>Mollusca</taxon>
        <taxon>Bivalvia</taxon>
        <taxon>Autobranchia</taxon>
        <taxon>Pteriomorphia</taxon>
        <taxon>Mytilida</taxon>
        <taxon>Mytiloidea</taxon>
        <taxon>Mytilidae</taxon>
        <taxon>Mytilinae</taxon>
        <taxon>Mytilus</taxon>
    </lineage>
</organism>